<dbReference type="PIRSF" id="PIRSF001439">
    <property type="entry name" value="CryM"/>
    <property type="match status" value="1"/>
</dbReference>
<sequence>MQLLDADATAAALPWAALLTELETVCREHAAGLVFCPTRMVVPLGAAGTLLVMPAVGRGLSITKLVTVHAGNASLGLPTIQGEVVVMDTRTGKRLMQLDGPTLTARRTAAVSLLAVRLLGAAEARNALLIGTGAQALAHAQALAALMPLTRLHVQGRSAAASSAFAGQLQAMGIQAQALTPEQQASRPWDLIITATTSATPVLAEAAALSALVVAVGAYRHDMAELPPALVKRSALFVDDPDGARAEAGDLLQAGVDWGQVRGLEHLVQDPAAAPQRGARVFKSVGCARWDLAAARVAALHNPSPSDA</sequence>
<dbReference type="Gene3D" id="3.40.50.720">
    <property type="entry name" value="NAD(P)-binding Rossmann-like Domain"/>
    <property type="match status" value="1"/>
</dbReference>
<dbReference type="PANTHER" id="PTHR13812">
    <property type="entry name" value="KETIMINE REDUCTASE MU-CRYSTALLIN"/>
    <property type="match status" value="1"/>
</dbReference>
<organism evidence="1 2">
    <name type="scientific">Roseateles toxinivorans</name>
    <dbReference type="NCBI Taxonomy" id="270368"/>
    <lineage>
        <taxon>Bacteria</taxon>
        <taxon>Pseudomonadati</taxon>
        <taxon>Pseudomonadota</taxon>
        <taxon>Betaproteobacteria</taxon>
        <taxon>Burkholderiales</taxon>
        <taxon>Sphaerotilaceae</taxon>
        <taxon>Roseateles</taxon>
    </lineage>
</organism>
<gene>
    <name evidence="1" type="ORF">DES47_104174</name>
</gene>
<dbReference type="SUPFAM" id="SSF51735">
    <property type="entry name" value="NAD(P)-binding Rossmann-fold domains"/>
    <property type="match status" value="1"/>
</dbReference>
<dbReference type="InterPro" id="IPR036291">
    <property type="entry name" value="NAD(P)-bd_dom_sf"/>
</dbReference>
<dbReference type="PANTHER" id="PTHR13812:SF19">
    <property type="entry name" value="KETIMINE REDUCTASE MU-CRYSTALLIN"/>
    <property type="match status" value="1"/>
</dbReference>
<dbReference type="GO" id="GO:0005737">
    <property type="term" value="C:cytoplasm"/>
    <property type="evidence" value="ECO:0007669"/>
    <property type="project" value="TreeGrafter"/>
</dbReference>
<dbReference type="NCBIfam" id="NF005603">
    <property type="entry name" value="PRK07340.1"/>
    <property type="match status" value="1"/>
</dbReference>
<dbReference type="AlphaFoldDB" id="A0A4R6QKZ1"/>
<dbReference type="RefSeq" id="WP_243748329.1">
    <property type="nucleotide sequence ID" value="NZ_SNXS01000004.1"/>
</dbReference>
<keyword evidence="2" id="KW-1185">Reference proteome</keyword>
<dbReference type="InterPro" id="IPR023401">
    <property type="entry name" value="ODC_N"/>
</dbReference>
<dbReference type="InterPro" id="IPR003462">
    <property type="entry name" value="ODC_Mu_crystall"/>
</dbReference>
<dbReference type="EMBL" id="SNXS01000004">
    <property type="protein sequence ID" value="TDP63892.1"/>
    <property type="molecule type" value="Genomic_DNA"/>
</dbReference>
<accession>A0A4R6QKZ1</accession>
<evidence type="ECO:0000313" key="1">
    <source>
        <dbReference type="EMBL" id="TDP63892.1"/>
    </source>
</evidence>
<dbReference type="Proteomes" id="UP000295361">
    <property type="component" value="Unassembled WGS sequence"/>
</dbReference>
<dbReference type="Gene3D" id="3.30.1780.10">
    <property type="entry name" value="ornithine cyclodeaminase, domain 1"/>
    <property type="match status" value="1"/>
</dbReference>
<reference evidence="1 2" key="1">
    <citation type="submission" date="2019-03" db="EMBL/GenBank/DDBJ databases">
        <title>Genomic Encyclopedia of Type Strains, Phase IV (KMG-IV): sequencing the most valuable type-strain genomes for metagenomic binning, comparative biology and taxonomic classification.</title>
        <authorList>
            <person name="Goeker M."/>
        </authorList>
    </citation>
    <scope>NUCLEOTIDE SEQUENCE [LARGE SCALE GENOMIC DNA]</scope>
    <source>
        <strain evidence="1 2">DSM 16998</strain>
    </source>
</reference>
<name>A0A4R6QKZ1_9BURK</name>
<dbReference type="Pfam" id="PF02423">
    <property type="entry name" value="OCD_Mu_crystall"/>
    <property type="match status" value="1"/>
</dbReference>
<evidence type="ECO:0000313" key="2">
    <source>
        <dbReference type="Proteomes" id="UP000295361"/>
    </source>
</evidence>
<protein>
    <submittedName>
        <fullName evidence="1">1-piperideine-2-carboxylate/1-pyrroline-2-carboxylate reductase [NAD(P)H]</fullName>
    </submittedName>
</protein>
<comment type="caution">
    <text evidence="1">The sequence shown here is derived from an EMBL/GenBank/DDBJ whole genome shotgun (WGS) entry which is preliminary data.</text>
</comment>
<dbReference type="InParanoid" id="A0A4R6QKZ1"/>
<proteinExistence type="predicted"/>